<evidence type="ECO:0000259" key="11">
    <source>
        <dbReference type="Pfam" id="PF09177"/>
    </source>
</evidence>
<name>A0ABD1NF07_9FABA</name>
<sequence length="344" mass="38564">MASSFDRWEKDPFFNAAEEVQESADRLESTYRTWAHAMRDASSPWNSDEIRRDLQTALGTAKWQLEEFERAVGTSYNKVSGEDAKNRHRDFIDAIGDKITKVEDLLQESVHSNNKVSLSWTRFNDGERDELASFLSGIPAAGDKSPVKCISTDGENLQLSDKDSFSNCSSNLNVSSRQGSSEAAPEKSHGHRRAASADADIGFCKINVADNVQQSSSSNGCSGPVHKVASLSGFFGSMETISKLKWPKKGYRKLKAVNHCEEMDNTLLPSAGLNRGVKAYFERSKSCLDNYDECYDKQLHGWYGALQRQLQRSQYQMQYNRHVQITVWAVILLCLIVLIAFCTM</sequence>
<dbReference type="Pfam" id="PF09177">
    <property type="entry name" value="STX6_10_61_N"/>
    <property type="match status" value="1"/>
</dbReference>
<keyword evidence="5 10" id="KW-1133">Transmembrane helix</keyword>
<gene>
    <name evidence="12" type="ORF">Fmac_000463</name>
</gene>
<dbReference type="EMBL" id="JBGMDY010000001">
    <property type="protein sequence ID" value="KAL2346463.1"/>
    <property type="molecule type" value="Genomic_DNA"/>
</dbReference>
<dbReference type="GO" id="GO:0005794">
    <property type="term" value="C:Golgi apparatus"/>
    <property type="evidence" value="ECO:0007669"/>
    <property type="project" value="UniProtKB-SubCell"/>
</dbReference>
<evidence type="ECO:0000256" key="2">
    <source>
        <dbReference type="ARBA" id="ARBA00022448"/>
    </source>
</evidence>
<evidence type="ECO:0000256" key="1">
    <source>
        <dbReference type="ARBA" id="ARBA00009063"/>
    </source>
</evidence>
<feature type="region of interest" description="Disordered" evidence="9">
    <location>
        <begin position="170"/>
        <end position="192"/>
    </location>
</feature>
<evidence type="ECO:0000256" key="7">
    <source>
        <dbReference type="ARBA" id="ARBA00023136"/>
    </source>
</evidence>
<evidence type="ECO:0000256" key="4">
    <source>
        <dbReference type="ARBA" id="ARBA00022927"/>
    </source>
</evidence>
<comment type="caution">
    <text evidence="12">The sequence shown here is derived from an EMBL/GenBank/DDBJ whole genome shotgun (WGS) entry which is preliminary data.</text>
</comment>
<evidence type="ECO:0000256" key="8">
    <source>
        <dbReference type="ARBA" id="ARBA00037801"/>
    </source>
</evidence>
<comment type="subcellular location">
    <subcellularLocation>
        <location evidence="8">Golgi apparatus</location>
        <location evidence="8">trans-Golgi network membrane</location>
        <topology evidence="8">Single-pass type IV membrane protein</topology>
    </subcellularLocation>
</comment>
<dbReference type="InterPro" id="IPR015260">
    <property type="entry name" value="Syntaxin-6/10/61_N"/>
</dbReference>
<keyword evidence="7 10" id="KW-0472">Membrane</keyword>
<evidence type="ECO:0000256" key="5">
    <source>
        <dbReference type="ARBA" id="ARBA00022989"/>
    </source>
</evidence>
<dbReference type="CDD" id="cd21442">
    <property type="entry name" value="SNARE_NTD_STX6-like"/>
    <property type="match status" value="1"/>
</dbReference>
<dbReference type="SUPFAM" id="SSF47661">
    <property type="entry name" value="t-snare proteins"/>
    <property type="match status" value="1"/>
</dbReference>
<keyword evidence="4" id="KW-0653">Protein transport</keyword>
<proteinExistence type="inferred from homology"/>
<reference evidence="12 13" key="1">
    <citation type="submission" date="2024-08" db="EMBL/GenBank/DDBJ databases">
        <title>Insights into the chromosomal genome structure of Flemingia macrophylla.</title>
        <authorList>
            <person name="Ding Y."/>
            <person name="Zhao Y."/>
            <person name="Bi W."/>
            <person name="Wu M."/>
            <person name="Zhao G."/>
            <person name="Gong Y."/>
            <person name="Li W."/>
            <person name="Zhang P."/>
        </authorList>
    </citation>
    <scope>NUCLEOTIDE SEQUENCE [LARGE SCALE GENOMIC DNA]</scope>
    <source>
        <strain evidence="12">DYQJB</strain>
        <tissue evidence="12">Leaf</tissue>
    </source>
</reference>
<dbReference type="FunFam" id="1.20.58.90:FF:000004">
    <property type="entry name" value="Syntaxin 10"/>
    <property type="match status" value="1"/>
</dbReference>
<accession>A0ABD1NF07</accession>
<comment type="similarity">
    <text evidence="1">Belongs to the syntaxin family.</text>
</comment>
<evidence type="ECO:0000256" key="6">
    <source>
        <dbReference type="ARBA" id="ARBA00023034"/>
    </source>
</evidence>
<evidence type="ECO:0000256" key="10">
    <source>
        <dbReference type="SAM" id="Phobius"/>
    </source>
</evidence>
<protein>
    <recommendedName>
        <fullName evidence="11">Syntaxin 6/10/61 N-terminal domain-containing protein</fullName>
    </recommendedName>
</protein>
<dbReference type="InterPro" id="IPR010989">
    <property type="entry name" value="SNARE"/>
</dbReference>
<evidence type="ECO:0000313" key="12">
    <source>
        <dbReference type="EMBL" id="KAL2346463.1"/>
    </source>
</evidence>
<dbReference type="AlphaFoldDB" id="A0ABD1NF07"/>
<feature type="domain" description="Syntaxin 6/10/61 N-terminal" evidence="11">
    <location>
        <begin position="11"/>
        <end position="102"/>
    </location>
</feature>
<dbReference type="GO" id="GO:0015031">
    <property type="term" value="P:protein transport"/>
    <property type="evidence" value="ECO:0007669"/>
    <property type="project" value="UniProtKB-KW"/>
</dbReference>
<evidence type="ECO:0000256" key="3">
    <source>
        <dbReference type="ARBA" id="ARBA00022692"/>
    </source>
</evidence>
<keyword evidence="2" id="KW-0813">Transport</keyword>
<keyword evidence="13" id="KW-1185">Reference proteome</keyword>
<keyword evidence="6" id="KW-0333">Golgi apparatus</keyword>
<evidence type="ECO:0000313" key="13">
    <source>
        <dbReference type="Proteomes" id="UP001603857"/>
    </source>
</evidence>
<evidence type="ECO:0000256" key="9">
    <source>
        <dbReference type="SAM" id="MobiDB-lite"/>
    </source>
</evidence>
<dbReference type="PANTHER" id="PTHR34949:SF12">
    <property type="entry name" value="SYNTAXIN 6, AMINO-TERMINAL PROTEIN"/>
    <property type="match status" value="1"/>
</dbReference>
<dbReference type="Proteomes" id="UP001603857">
    <property type="component" value="Unassembled WGS sequence"/>
</dbReference>
<organism evidence="12 13">
    <name type="scientific">Flemingia macrophylla</name>
    <dbReference type="NCBI Taxonomy" id="520843"/>
    <lineage>
        <taxon>Eukaryota</taxon>
        <taxon>Viridiplantae</taxon>
        <taxon>Streptophyta</taxon>
        <taxon>Embryophyta</taxon>
        <taxon>Tracheophyta</taxon>
        <taxon>Spermatophyta</taxon>
        <taxon>Magnoliopsida</taxon>
        <taxon>eudicotyledons</taxon>
        <taxon>Gunneridae</taxon>
        <taxon>Pentapetalae</taxon>
        <taxon>rosids</taxon>
        <taxon>fabids</taxon>
        <taxon>Fabales</taxon>
        <taxon>Fabaceae</taxon>
        <taxon>Papilionoideae</taxon>
        <taxon>50 kb inversion clade</taxon>
        <taxon>NPAAA clade</taxon>
        <taxon>indigoferoid/millettioid clade</taxon>
        <taxon>Phaseoleae</taxon>
        <taxon>Flemingia</taxon>
    </lineage>
</organism>
<keyword evidence="3 10" id="KW-0812">Transmembrane</keyword>
<feature type="transmembrane region" description="Helical" evidence="10">
    <location>
        <begin position="325"/>
        <end position="343"/>
    </location>
</feature>
<dbReference type="Gene3D" id="1.20.58.90">
    <property type="match status" value="1"/>
</dbReference>
<feature type="compositionally biased region" description="Polar residues" evidence="9">
    <location>
        <begin position="170"/>
        <end position="181"/>
    </location>
</feature>
<dbReference type="PANTHER" id="PTHR34949">
    <property type="entry name" value="OS05G0443700 PROTEIN"/>
    <property type="match status" value="1"/>
</dbReference>